<dbReference type="Proteomes" id="UP000837675">
    <property type="component" value="Unassembled WGS sequence"/>
</dbReference>
<proteinExistence type="predicted"/>
<evidence type="ECO:0000313" key="2">
    <source>
        <dbReference type="Proteomes" id="UP000837675"/>
    </source>
</evidence>
<keyword evidence="2" id="KW-1185">Reference proteome</keyword>
<comment type="caution">
    <text evidence="1">The sequence shown here is derived from an EMBL/GenBank/DDBJ whole genome shotgun (WGS) entry which is preliminary data.</text>
</comment>
<dbReference type="AlphaFoldDB" id="A0A8S4BWK5"/>
<name>A0A8S4BWK5_9ACAR</name>
<sequence length="47" mass="5539">MVLKKQGNHSLNFMTNKKDNFIIEQIIKRREIDLNVADIHGKTLFII</sequence>
<evidence type="ECO:0000313" key="1">
    <source>
        <dbReference type="EMBL" id="CAG7594221.1"/>
    </source>
</evidence>
<protein>
    <submittedName>
        <fullName evidence="1">Uncharacterized protein</fullName>
    </submittedName>
</protein>
<accession>A0A8S4BWK5</accession>
<organism evidence="1 2">
    <name type="scientific">Hyalomma marginatum</name>
    <dbReference type="NCBI Taxonomy" id="34627"/>
    <lineage>
        <taxon>Eukaryota</taxon>
        <taxon>Metazoa</taxon>
        <taxon>Ecdysozoa</taxon>
        <taxon>Arthropoda</taxon>
        <taxon>Chelicerata</taxon>
        <taxon>Arachnida</taxon>
        <taxon>Acari</taxon>
        <taxon>Parasitiformes</taxon>
        <taxon>Ixodida</taxon>
        <taxon>Ixodoidea</taxon>
        <taxon>Ixodidae</taxon>
        <taxon>Hyalomminae</taxon>
        <taxon>Hyalomma</taxon>
    </lineage>
</organism>
<dbReference type="EMBL" id="CAJVAF010000303">
    <property type="protein sequence ID" value="CAG7594221.1"/>
    <property type="molecule type" value="Genomic_DNA"/>
</dbReference>
<reference evidence="1" key="1">
    <citation type="submission" date="2021-06" db="EMBL/GenBank/DDBJ databases">
        <authorList>
            <person name="Nardi T."/>
            <person name="Nardi T."/>
        </authorList>
    </citation>
    <scope>NUCLEOTIDE SEQUENCE</scope>
</reference>
<gene>
    <name evidence="1" type="ORF">MHYMCMPASI_00742</name>
</gene>